<proteinExistence type="predicted"/>
<organism evidence="3 4">
    <name type="scientific">Trypanosoma rangeli</name>
    <dbReference type="NCBI Taxonomy" id="5698"/>
    <lineage>
        <taxon>Eukaryota</taxon>
        <taxon>Discoba</taxon>
        <taxon>Euglenozoa</taxon>
        <taxon>Kinetoplastea</taxon>
        <taxon>Metakinetoplastina</taxon>
        <taxon>Trypanosomatida</taxon>
        <taxon>Trypanosomatidae</taxon>
        <taxon>Trypanosoma</taxon>
        <taxon>Herpetosoma</taxon>
    </lineage>
</organism>
<protein>
    <submittedName>
        <fullName evidence="3">Putative guanylate cyclase</fullName>
    </submittedName>
</protein>
<dbReference type="EMBL" id="MKGL01000121">
    <property type="protein sequence ID" value="RNF05952.1"/>
    <property type="molecule type" value="Genomic_DNA"/>
</dbReference>
<feature type="compositionally biased region" description="Basic residues" evidence="2">
    <location>
        <begin position="705"/>
        <end position="715"/>
    </location>
</feature>
<dbReference type="RefSeq" id="XP_029238980.1">
    <property type="nucleotide sequence ID" value="XM_029381221.1"/>
</dbReference>
<feature type="coiled-coil region" evidence="1">
    <location>
        <begin position="164"/>
        <end position="191"/>
    </location>
</feature>
<feature type="region of interest" description="Disordered" evidence="2">
    <location>
        <begin position="695"/>
        <end position="718"/>
    </location>
</feature>
<keyword evidence="1" id="KW-0175">Coiled coil</keyword>
<accession>A0A3R7KDM9</accession>
<reference evidence="3 4" key="1">
    <citation type="journal article" date="2018" name="BMC Genomics">
        <title>Genomic comparison of Trypanosoma conorhini and Trypanosoma rangeli to Trypanosoma cruzi strains of high and low virulence.</title>
        <authorList>
            <person name="Bradwell K.R."/>
            <person name="Koparde V.N."/>
            <person name="Matveyev A.V."/>
            <person name="Serrano M.G."/>
            <person name="Alves J.M."/>
            <person name="Parikh H."/>
            <person name="Huang B."/>
            <person name="Lee V."/>
            <person name="Espinosa-Alvarez O."/>
            <person name="Ortiz P.A."/>
            <person name="Costa-Martins A.G."/>
            <person name="Teixeira M.M."/>
            <person name="Buck G.A."/>
        </authorList>
    </citation>
    <scope>NUCLEOTIDE SEQUENCE [LARGE SCALE GENOMIC DNA]</scope>
    <source>
        <strain evidence="3 4">AM80</strain>
    </source>
</reference>
<sequence>MIVSQRITALRRVEMQLRRLVREEAIRHSTSSLHSVVDVKLREGLRRSAGVKDKLLFRQVPVALSLLERSLIPVVRRKRSTAEKAVERHEAQSSTTGSTEIVPPPSQSCDDVGVALSGSGKAVAERGTTFAASTALSSRGRVLRRPEYTLSLLSSLHFVEQERRKLYRHHMDRLESKLQKAEQALHILQKRRDATFALKAAREAVTNAKADILLLQSSLLSRPYISARLWRFLLCEDVWVAAVRDSGQRHDNSSASTAPSVVMMLLSLARLSFGALRDVFRGRVLNARAPRFVASLPSRRMRRRNVARVGLKDEKGSTTPGSMKEPVSLNLDNHDTMMAMMMEMMWKNGAEEPSLPSAPQETVEATVYETNSKADLTTTIPQLRWLPPSSSDVVPLVLETLAMCSHVLPLLNTTAIVSRCGEVHELFELLSVLQATASSLLALRTYERPGEIIMHQTLRRLEDAMLNCGEEAKCALLAQLAGGASLGIPPVKAGRLLLGLESMKLLQTEEYASQQLLLKLVVCVFPQLSTGTQRALLEKSRQNSLFAFATRGQRIKLYYEHGKHGMESALLNSVRTRARLQQRQIQAALRIKHLDEVNSRSVGQLADELPAHSLMTLFDLLVRAARDTKRQGIEVQGCFITAALFVVESIWVAGARASSSSCDTMLQPSDLPGLLLTLSILWPLVTERYQMTRNTPSDQLDSLKHRSRPHRYHNQQRREVSDSVAKSELIMVTYVTDTVFSAVSAAIAERVERAESVAVPKSGKESAHVLSLKDIMCIADALFEWANISSTNRNATSLETTSRLMKRLLVADIQLWEELRELSELQREQFMRRLSNVFRCLNMLDATVTQALSSVC</sequence>
<gene>
    <name evidence="3" type="ORF">TraAM80_04288</name>
</gene>
<evidence type="ECO:0000313" key="3">
    <source>
        <dbReference type="EMBL" id="RNF05952.1"/>
    </source>
</evidence>
<comment type="caution">
    <text evidence="3">The sequence shown here is derived from an EMBL/GenBank/DDBJ whole genome shotgun (WGS) entry which is preliminary data.</text>
</comment>
<name>A0A3R7KDM9_TRYRA</name>
<feature type="region of interest" description="Disordered" evidence="2">
    <location>
        <begin position="82"/>
        <end position="107"/>
    </location>
</feature>
<feature type="compositionally biased region" description="Basic and acidic residues" evidence="2">
    <location>
        <begin position="82"/>
        <end position="91"/>
    </location>
</feature>
<evidence type="ECO:0000256" key="2">
    <source>
        <dbReference type="SAM" id="MobiDB-lite"/>
    </source>
</evidence>
<evidence type="ECO:0000313" key="4">
    <source>
        <dbReference type="Proteomes" id="UP000283634"/>
    </source>
</evidence>
<dbReference type="GeneID" id="40328221"/>
<dbReference type="Proteomes" id="UP000283634">
    <property type="component" value="Unassembled WGS sequence"/>
</dbReference>
<dbReference type="AlphaFoldDB" id="A0A3R7KDM9"/>
<evidence type="ECO:0000256" key="1">
    <source>
        <dbReference type="SAM" id="Coils"/>
    </source>
</evidence>
<keyword evidence="4" id="KW-1185">Reference proteome</keyword>
<dbReference type="OMA" id="MRWIPPH"/>
<dbReference type="OrthoDB" id="273383at2759"/>